<feature type="region of interest" description="Disordered" evidence="1">
    <location>
        <begin position="1"/>
        <end position="36"/>
    </location>
</feature>
<protein>
    <submittedName>
        <fullName evidence="2">Uncharacterized protein</fullName>
    </submittedName>
</protein>
<keyword evidence="3" id="KW-1185">Reference proteome</keyword>
<sequence length="206" mass="23411">MMESAFENPRHRLTGEPSSTASLFTGRQETSQRSTSQFAFHDTTAIPSSQNIPLLSHQKYQTDNVSISGEMTTRFSNLSRITNHDQKKQNTEEESQSSTITTGELDPDLERIISKPLHHSTVNKENKQQMRSLKAVLKTLIKIFVENDEYTVNLLHSLINSIKIGLIVVASRLNSPDIPDENKNHFYSLARLQLQFTLQPPYPFLV</sequence>
<gene>
    <name evidence="2" type="ORF">GV64_02975</name>
</gene>
<comment type="caution">
    <text evidence="2">The sequence shown here is derived from an EMBL/GenBank/DDBJ whole genome shotgun (WGS) entry which is preliminary data.</text>
</comment>
<name>A0A081K6R7_9GAMM</name>
<evidence type="ECO:0000313" key="2">
    <source>
        <dbReference type="EMBL" id="KEI69843.1"/>
    </source>
</evidence>
<evidence type="ECO:0000256" key="1">
    <source>
        <dbReference type="SAM" id="MobiDB-lite"/>
    </source>
</evidence>
<organism evidence="2 3">
    <name type="scientific">Endozoicomonas elysicola</name>
    <dbReference type="NCBI Taxonomy" id="305900"/>
    <lineage>
        <taxon>Bacteria</taxon>
        <taxon>Pseudomonadati</taxon>
        <taxon>Pseudomonadota</taxon>
        <taxon>Gammaproteobacteria</taxon>
        <taxon>Oceanospirillales</taxon>
        <taxon>Endozoicomonadaceae</taxon>
        <taxon>Endozoicomonas</taxon>
    </lineage>
</organism>
<dbReference type="Proteomes" id="UP000027997">
    <property type="component" value="Unassembled WGS sequence"/>
</dbReference>
<accession>A0A081K6R7</accession>
<feature type="compositionally biased region" description="Basic and acidic residues" evidence="1">
    <location>
        <begin position="82"/>
        <end position="91"/>
    </location>
</feature>
<reference evidence="2 3" key="1">
    <citation type="submission" date="2014-06" db="EMBL/GenBank/DDBJ databases">
        <title>Whole Genome Sequences of Three Symbiotic Endozoicomonas Bacteria.</title>
        <authorList>
            <person name="Neave M.J."/>
            <person name="Apprill A."/>
            <person name="Voolstra C.R."/>
        </authorList>
    </citation>
    <scope>NUCLEOTIDE SEQUENCE [LARGE SCALE GENOMIC DNA]</scope>
    <source>
        <strain evidence="2 3">DSM 22380</strain>
    </source>
</reference>
<dbReference type="AlphaFoldDB" id="A0A081K6R7"/>
<proteinExistence type="predicted"/>
<evidence type="ECO:0000313" key="3">
    <source>
        <dbReference type="Proteomes" id="UP000027997"/>
    </source>
</evidence>
<feature type="compositionally biased region" description="Polar residues" evidence="1">
    <location>
        <begin position="16"/>
        <end position="36"/>
    </location>
</feature>
<feature type="region of interest" description="Disordered" evidence="1">
    <location>
        <begin position="79"/>
        <end position="105"/>
    </location>
</feature>
<dbReference type="RefSeq" id="WP_020584678.1">
    <property type="nucleotide sequence ID" value="NZ_JOJP01000001.1"/>
</dbReference>
<dbReference type="EMBL" id="JOJP01000001">
    <property type="protein sequence ID" value="KEI69843.1"/>
    <property type="molecule type" value="Genomic_DNA"/>
</dbReference>